<feature type="non-terminal residue" evidence="1">
    <location>
        <position position="1"/>
    </location>
</feature>
<reference evidence="1" key="1">
    <citation type="submission" date="2016-05" db="EMBL/GenBank/DDBJ databases">
        <authorList>
            <person name="Lavstsen T."/>
            <person name="Jespersen J.S."/>
        </authorList>
    </citation>
    <scope>NUCLEOTIDE SEQUENCE</scope>
    <source>
        <tissue evidence="1">Brain</tissue>
    </source>
</reference>
<accession>A0A1A8FIS4</accession>
<organism evidence="1">
    <name type="scientific">Nothobranchius korthausae</name>
    <dbReference type="NCBI Taxonomy" id="1143690"/>
    <lineage>
        <taxon>Eukaryota</taxon>
        <taxon>Metazoa</taxon>
        <taxon>Chordata</taxon>
        <taxon>Craniata</taxon>
        <taxon>Vertebrata</taxon>
        <taxon>Euteleostomi</taxon>
        <taxon>Actinopterygii</taxon>
        <taxon>Neopterygii</taxon>
        <taxon>Teleostei</taxon>
        <taxon>Neoteleostei</taxon>
        <taxon>Acanthomorphata</taxon>
        <taxon>Ovalentaria</taxon>
        <taxon>Atherinomorphae</taxon>
        <taxon>Cyprinodontiformes</taxon>
        <taxon>Nothobranchiidae</taxon>
        <taxon>Nothobranchius</taxon>
    </lineage>
</organism>
<dbReference type="EMBL" id="HAEB01012803">
    <property type="protein sequence ID" value="SBQ59330.1"/>
    <property type="molecule type" value="Transcribed_RNA"/>
</dbReference>
<gene>
    <name evidence="1" type="primary">CU459095.1</name>
</gene>
<reference evidence="1" key="2">
    <citation type="submission" date="2016-06" db="EMBL/GenBank/DDBJ databases">
        <title>The genome of a short-lived fish provides insights into sex chromosome evolution and the genetic control of aging.</title>
        <authorList>
            <person name="Reichwald K."/>
            <person name="Felder M."/>
            <person name="Petzold A."/>
            <person name="Koch P."/>
            <person name="Groth M."/>
            <person name="Platzer M."/>
        </authorList>
    </citation>
    <scope>NUCLEOTIDE SEQUENCE</scope>
    <source>
        <tissue evidence="1">Brain</tissue>
    </source>
</reference>
<sequence>LPGPTPGHCQIIECLKPSTLPRSCLDPDWILFGACCSDYKPAWYTDLGSASRPRLLSAPCL</sequence>
<proteinExistence type="predicted"/>
<name>A0A1A8FIS4_9TELE</name>
<dbReference type="AlphaFoldDB" id="A0A1A8FIS4"/>
<evidence type="ECO:0000313" key="1">
    <source>
        <dbReference type="EMBL" id="SBQ59330.1"/>
    </source>
</evidence>
<protein>
    <submittedName>
        <fullName evidence="1">Uncharacterized protein</fullName>
    </submittedName>
</protein>